<comment type="caution">
    <text evidence="1">The sequence shown here is derived from an EMBL/GenBank/DDBJ whole genome shotgun (WGS) entry which is preliminary data.</text>
</comment>
<protein>
    <submittedName>
        <fullName evidence="1">Uncharacterized protein</fullName>
    </submittedName>
</protein>
<evidence type="ECO:0000313" key="2">
    <source>
        <dbReference type="Proteomes" id="UP000481153"/>
    </source>
</evidence>
<dbReference type="AlphaFoldDB" id="A0A6G0X789"/>
<reference evidence="1 2" key="1">
    <citation type="submission" date="2019-07" db="EMBL/GenBank/DDBJ databases">
        <title>Genomics analysis of Aphanomyces spp. identifies a new class of oomycete effector associated with host adaptation.</title>
        <authorList>
            <person name="Gaulin E."/>
        </authorList>
    </citation>
    <scope>NUCLEOTIDE SEQUENCE [LARGE SCALE GENOMIC DNA]</scope>
    <source>
        <strain evidence="1 2">ATCC 201684</strain>
    </source>
</reference>
<evidence type="ECO:0000313" key="1">
    <source>
        <dbReference type="EMBL" id="KAF0735841.1"/>
    </source>
</evidence>
<dbReference type="VEuPathDB" id="FungiDB:AeMF1_007041"/>
<gene>
    <name evidence="1" type="ORF">Ae201684_007845</name>
</gene>
<dbReference type="Proteomes" id="UP000481153">
    <property type="component" value="Unassembled WGS sequence"/>
</dbReference>
<keyword evidence="2" id="KW-1185">Reference proteome</keyword>
<proteinExistence type="predicted"/>
<dbReference type="EMBL" id="VJMJ01000093">
    <property type="protein sequence ID" value="KAF0735841.1"/>
    <property type="molecule type" value="Genomic_DNA"/>
</dbReference>
<sequence>MVLGIFSLLATSSHYDLKANDSTTVVALPAWRQDDLLTYARHTNRVTDAGLAREPSLCKLVKEQYFFSGGSLGQFCKKRQELVDTVDICCNMRDHEQENCMFNLYVADPDKLSHYSTRSQWRLCIDSGYALTKLAKQVCTDNISQEYQFGTSIDAGFDRTAYKLYFHHRIYESLVKKKPVVIYMRDTRQSTIELRSFRAKYSDMVEMNLTATTIWKHLCGKTRTGEQTMFFSHLLTPLSSVKHLDTHVLALTRSLLIFK</sequence>
<accession>A0A6G0X789</accession>
<name>A0A6G0X789_9STRA</name>
<organism evidence="1 2">
    <name type="scientific">Aphanomyces euteiches</name>
    <dbReference type="NCBI Taxonomy" id="100861"/>
    <lineage>
        <taxon>Eukaryota</taxon>
        <taxon>Sar</taxon>
        <taxon>Stramenopiles</taxon>
        <taxon>Oomycota</taxon>
        <taxon>Saprolegniomycetes</taxon>
        <taxon>Saprolegniales</taxon>
        <taxon>Verrucalvaceae</taxon>
        <taxon>Aphanomyces</taxon>
    </lineage>
</organism>
<dbReference type="VEuPathDB" id="FungiDB:AeMF1_006715"/>